<reference evidence="2" key="1">
    <citation type="submission" date="2022-12" db="EMBL/GenBank/DDBJ databases">
        <title>Description and comparative metabolic analysis of Aerococcus sp. nov., isolated from the feces of a pig.</title>
        <authorList>
            <person name="Chang Y.-H."/>
        </authorList>
    </citation>
    <scope>NUCLEOTIDE SEQUENCE</scope>
    <source>
        <strain evidence="2">YH-aer222</strain>
    </source>
</reference>
<dbReference type="Pfam" id="PF01636">
    <property type="entry name" value="APH"/>
    <property type="match status" value="1"/>
</dbReference>
<dbReference type="Gene3D" id="3.90.1200.10">
    <property type="match status" value="1"/>
</dbReference>
<evidence type="ECO:0000313" key="3">
    <source>
        <dbReference type="Proteomes" id="UP001146670"/>
    </source>
</evidence>
<gene>
    <name evidence="2" type="ORF">OW157_05740</name>
</gene>
<keyword evidence="3" id="KW-1185">Reference proteome</keyword>
<dbReference type="InterPro" id="IPR002575">
    <property type="entry name" value="Aminoglycoside_PTrfase"/>
</dbReference>
<comment type="caution">
    <text evidence="2">The sequence shown here is derived from an EMBL/GenBank/DDBJ whole genome shotgun (WGS) entry which is preliminary data.</text>
</comment>
<dbReference type="PANTHER" id="PTHR40086:SF1">
    <property type="entry name" value="CELL CYCLE REGULATOR CCRZ"/>
    <property type="match status" value="1"/>
</dbReference>
<dbReference type="RefSeq" id="WP_268752402.1">
    <property type="nucleotide sequence ID" value="NZ_JAPRFQ010000002.1"/>
</dbReference>
<proteinExistence type="predicted"/>
<dbReference type="InterPro" id="IPR011009">
    <property type="entry name" value="Kinase-like_dom_sf"/>
</dbReference>
<dbReference type="EMBL" id="JAPRFR010000002">
    <property type="protein sequence ID" value="MCZ0726074.1"/>
    <property type="molecule type" value="Genomic_DNA"/>
</dbReference>
<evidence type="ECO:0000313" key="2">
    <source>
        <dbReference type="EMBL" id="MCZ0726074.1"/>
    </source>
</evidence>
<evidence type="ECO:0000259" key="1">
    <source>
        <dbReference type="Pfam" id="PF01636"/>
    </source>
</evidence>
<dbReference type="PANTHER" id="PTHR40086">
    <property type="entry name" value="PHOSPHOTRANSFERASE YTMP-RELATED"/>
    <property type="match status" value="1"/>
</dbReference>
<dbReference type="InterPro" id="IPR052077">
    <property type="entry name" value="CcrZ_PhaseVar_Mediator"/>
</dbReference>
<sequence length="266" mass="31276">MSGLEYQFDQNWTLEPIGGDTGEAFMASNNRERLFMKRNSSPFLAVLSMEGITPKLVWTKRTSNGDVVTAQEWLPSDVLSAEMMQGSNVINLLNKYHHSEHLYNMLEKIGGTTYQAADFLADYHKELHPHLLSHSFLNEIAAYLEETLNFVADGPQAVCHSDLNRRNFLLSDQNRLYLVDWEMVKIADPMFDIAQVLVQYIPWENWQQWLDRYGLNLKASNYFRLEWYSLLNLLLLIKEDYRQDRYLALNTRIIKLKHIYKNRVYQ</sequence>
<dbReference type="Proteomes" id="UP001146670">
    <property type="component" value="Unassembled WGS sequence"/>
</dbReference>
<feature type="domain" description="Aminoglycoside phosphotransferase" evidence="1">
    <location>
        <begin position="43"/>
        <end position="217"/>
    </location>
</feature>
<organism evidence="2 3">
    <name type="scientific">Aerococcus kribbianus</name>
    <dbReference type="NCBI Taxonomy" id="2999064"/>
    <lineage>
        <taxon>Bacteria</taxon>
        <taxon>Bacillati</taxon>
        <taxon>Bacillota</taxon>
        <taxon>Bacilli</taxon>
        <taxon>Lactobacillales</taxon>
        <taxon>Aerococcaceae</taxon>
        <taxon>Aerococcus</taxon>
    </lineage>
</organism>
<dbReference type="AlphaFoldDB" id="A0A9X3JGY9"/>
<accession>A0A9X3JGY9</accession>
<name>A0A9X3JGY9_9LACT</name>
<dbReference type="SUPFAM" id="SSF56112">
    <property type="entry name" value="Protein kinase-like (PK-like)"/>
    <property type="match status" value="1"/>
</dbReference>
<protein>
    <submittedName>
        <fullName evidence="2">Phosphotransferase family protein</fullName>
    </submittedName>
</protein>